<keyword evidence="5" id="KW-1015">Disulfide bond</keyword>
<dbReference type="PANTHER" id="PTHR42801">
    <property type="entry name" value="THIOREDOXIN-DEPENDENT PEROXIDE REDUCTASE"/>
    <property type="match status" value="1"/>
</dbReference>
<dbReference type="RefSeq" id="XP_025429903.1">
    <property type="nucleotide sequence ID" value="XM_025576430.1"/>
</dbReference>
<evidence type="ECO:0000256" key="5">
    <source>
        <dbReference type="ARBA" id="ARBA00023157"/>
    </source>
</evidence>
<evidence type="ECO:0000256" key="3">
    <source>
        <dbReference type="ARBA" id="ARBA00022862"/>
    </source>
</evidence>
<comment type="catalytic activity">
    <reaction evidence="9">
        <text>a hydroperoxide + [thioredoxin]-dithiol = an alcohol + [thioredoxin]-disulfide + H2O</text>
        <dbReference type="Rhea" id="RHEA:62620"/>
        <dbReference type="Rhea" id="RHEA-COMP:10698"/>
        <dbReference type="Rhea" id="RHEA-COMP:10700"/>
        <dbReference type="ChEBI" id="CHEBI:15377"/>
        <dbReference type="ChEBI" id="CHEBI:29950"/>
        <dbReference type="ChEBI" id="CHEBI:30879"/>
        <dbReference type="ChEBI" id="CHEBI:35924"/>
        <dbReference type="ChEBI" id="CHEBI:50058"/>
        <dbReference type="EC" id="1.11.1.24"/>
    </reaction>
</comment>
<dbReference type="GO" id="GO:0005737">
    <property type="term" value="C:cytoplasm"/>
    <property type="evidence" value="ECO:0007669"/>
    <property type="project" value="TreeGrafter"/>
</dbReference>
<dbReference type="GO" id="GO:0034599">
    <property type="term" value="P:cellular response to oxidative stress"/>
    <property type="evidence" value="ECO:0007669"/>
    <property type="project" value="TreeGrafter"/>
</dbReference>
<evidence type="ECO:0000313" key="12">
    <source>
        <dbReference type="Proteomes" id="UP000248349"/>
    </source>
</evidence>
<sequence>MSLQADLNTAYSDFQKAAPAAVVSTFGSGVQALQQTFDTSKAIQPGQALPSFELQDATGHPISSTTLLAKGPLLLSFYRGEWCPFCNLELRALQKRLPDFQAAGVTLVAISPQLPDASLSMAEKNALQFPVLSDVGNKLARQLGIVWEQPDSFKPILTGFGVDWSRGYGDESFAVPIPATILVGADGVVKNVFVDPDYTKRLEPETALEWVKSL</sequence>
<dbReference type="InterPro" id="IPR050924">
    <property type="entry name" value="Peroxiredoxin_BCP/PrxQ"/>
</dbReference>
<dbReference type="SUPFAM" id="SSF52833">
    <property type="entry name" value="Thioredoxin-like"/>
    <property type="match status" value="1"/>
</dbReference>
<evidence type="ECO:0000256" key="6">
    <source>
        <dbReference type="ARBA" id="ARBA00023284"/>
    </source>
</evidence>
<dbReference type="GeneID" id="37077659"/>
<dbReference type="EC" id="1.11.1.24" evidence="1"/>
<keyword evidence="12" id="KW-1185">Reference proteome</keyword>
<organism evidence="11 12">
    <name type="scientific">Aspergillus saccharolyticus JOP 1030-1</name>
    <dbReference type="NCBI Taxonomy" id="1450539"/>
    <lineage>
        <taxon>Eukaryota</taxon>
        <taxon>Fungi</taxon>
        <taxon>Dikarya</taxon>
        <taxon>Ascomycota</taxon>
        <taxon>Pezizomycotina</taxon>
        <taxon>Eurotiomycetes</taxon>
        <taxon>Eurotiomycetidae</taxon>
        <taxon>Eurotiales</taxon>
        <taxon>Aspergillaceae</taxon>
        <taxon>Aspergillus</taxon>
        <taxon>Aspergillus subgen. Circumdati</taxon>
    </lineage>
</organism>
<dbReference type="GO" id="GO:0045454">
    <property type="term" value="P:cell redox homeostasis"/>
    <property type="evidence" value="ECO:0007669"/>
    <property type="project" value="TreeGrafter"/>
</dbReference>
<keyword evidence="3" id="KW-0049">Antioxidant</keyword>
<dbReference type="InterPro" id="IPR036249">
    <property type="entry name" value="Thioredoxin-like_sf"/>
</dbReference>
<keyword evidence="2" id="KW-0575">Peroxidase</keyword>
<keyword evidence="4" id="KW-0560">Oxidoreductase</keyword>
<proteinExistence type="inferred from homology"/>
<comment type="similarity">
    <text evidence="8">Belongs to the peroxiredoxin family. BCP/PrxQ subfamily.</text>
</comment>
<evidence type="ECO:0000259" key="10">
    <source>
        <dbReference type="PROSITE" id="PS51352"/>
    </source>
</evidence>
<name>A0A318Z954_9EURO</name>
<reference evidence="11 12" key="1">
    <citation type="submission" date="2016-12" db="EMBL/GenBank/DDBJ databases">
        <title>The genomes of Aspergillus section Nigri reveals drivers in fungal speciation.</title>
        <authorList>
            <consortium name="DOE Joint Genome Institute"/>
            <person name="Vesth T.C."/>
            <person name="Nybo J."/>
            <person name="Theobald S."/>
            <person name="Brandl J."/>
            <person name="Frisvad J.C."/>
            <person name="Nielsen K.F."/>
            <person name="Lyhne E.K."/>
            <person name="Kogle M.E."/>
            <person name="Kuo A."/>
            <person name="Riley R."/>
            <person name="Clum A."/>
            <person name="Nolan M."/>
            <person name="Lipzen A."/>
            <person name="Salamov A."/>
            <person name="Henrissat B."/>
            <person name="Wiebenga A."/>
            <person name="De Vries R.P."/>
            <person name="Grigoriev I.V."/>
            <person name="Mortensen U.H."/>
            <person name="Andersen M.R."/>
            <person name="Baker S.E."/>
        </authorList>
    </citation>
    <scope>NUCLEOTIDE SEQUENCE [LARGE SCALE GENOMIC DNA]</scope>
    <source>
        <strain evidence="11 12">JOP 1030-1</strain>
    </source>
</reference>
<dbReference type="CDD" id="cd02970">
    <property type="entry name" value="PRX_like2"/>
    <property type="match status" value="1"/>
</dbReference>
<dbReference type="PANTHER" id="PTHR42801:SF7">
    <property type="entry name" value="SLL1159 PROTEIN"/>
    <property type="match status" value="1"/>
</dbReference>
<dbReference type="OrthoDB" id="338622at2759"/>
<dbReference type="AlphaFoldDB" id="A0A318Z954"/>
<evidence type="ECO:0000256" key="1">
    <source>
        <dbReference type="ARBA" id="ARBA00013017"/>
    </source>
</evidence>
<dbReference type="InterPro" id="IPR013766">
    <property type="entry name" value="Thioredoxin_domain"/>
</dbReference>
<evidence type="ECO:0000256" key="2">
    <source>
        <dbReference type="ARBA" id="ARBA00022559"/>
    </source>
</evidence>
<feature type="domain" description="Thioredoxin" evidence="10">
    <location>
        <begin position="43"/>
        <end position="214"/>
    </location>
</feature>
<dbReference type="STRING" id="1450539.A0A318Z954"/>
<dbReference type="PROSITE" id="PS51352">
    <property type="entry name" value="THIOREDOXIN_2"/>
    <property type="match status" value="1"/>
</dbReference>
<protein>
    <recommendedName>
        <fullName evidence="1">thioredoxin-dependent peroxiredoxin</fullName>
        <ecNumber evidence="1">1.11.1.24</ecNumber>
    </recommendedName>
    <alternativeName>
        <fullName evidence="7">Thioredoxin peroxidase</fullName>
    </alternativeName>
</protein>
<evidence type="ECO:0000256" key="9">
    <source>
        <dbReference type="ARBA" id="ARBA00049091"/>
    </source>
</evidence>
<gene>
    <name evidence="11" type="ORF">BP01DRAFT_366928</name>
</gene>
<dbReference type="Proteomes" id="UP000248349">
    <property type="component" value="Unassembled WGS sequence"/>
</dbReference>
<dbReference type="Gene3D" id="3.40.30.10">
    <property type="entry name" value="Glutaredoxin"/>
    <property type="match status" value="1"/>
</dbReference>
<dbReference type="Pfam" id="PF00578">
    <property type="entry name" value="AhpC-TSA"/>
    <property type="match status" value="1"/>
</dbReference>
<evidence type="ECO:0000256" key="4">
    <source>
        <dbReference type="ARBA" id="ARBA00023002"/>
    </source>
</evidence>
<evidence type="ECO:0000256" key="8">
    <source>
        <dbReference type="ARBA" id="ARBA00038489"/>
    </source>
</evidence>
<dbReference type="EMBL" id="KZ821240">
    <property type="protein sequence ID" value="PYH43921.1"/>
    <property type="molecule type" value="Genomic_DNA"/>
</dbReference>
<accession>A0A318Z954</accession>
<dbReference type="InterPro" id="IPR000866">
    <property type="entry name" value="AhpC/TSA"/>
</dbReference>
<dbReference type="GO" id="GO:0008379">
    <property type="term" value="F:thioredoxin peroxidase activity"/>
    <property type="evidence" value="ECO:0007669"/>
    <property type="project" value="TreeGrafter"/>
</dbReference>
<keyword evidence="6" id="KW-0676">Redox-active center</keyword>
<evidence type="ECO:0000313" key="11">
    <source>
        <dbReference type="EMBL" id="PYH43921.1"/>
    </source>
</evidence>
<evidence type="ECO:0000256" key="7">
    <source>
        <dbReference type="ARBA" id="ARBA00032824"/>
    </source>
</evidence>